<keyword evidence="4" id="KW-0472">Membrane</keyword>
<name>A0A5M8NTP9_9BACT</name>
<evidence type="ECO:0000256" key="5">
    <source>
        <dbReference type="ARBA" id="ARBA00023237"/>
    </source>
</evidence>
<gene>
    <name evidence="8" type="ORF">EZS26_003424</name>
</gene>
<organism evidence="8 9">
    <name type="scientific">Candidatus Ordinivivax streblomastigis</name>
    <dbReference type="NCBI Taxonomy" id="2540710"/>
    <lineage>
        <taxon>Bacteria</taxon>
        <taxon>Pseudomonadati</taxon>
        <taxon>Bacteroidota</taxon>
        <taxon>Bacteroidia</taxon>
        <taxon>Bacteroidales</taxon>
        <taxon>Candidatus Ordinivivax</taxon>
    </lineage>
</organism>
<evidence type="ECO:0000313" key="9">
    <source>
        <dbReference type="Proteomes" id="UP000324575"/>
    </source>
</evidence>
<dbReference type="InterPro" id="IPR012944">
    <property type="entry name" value="SusD_RagB_dom"/>
</dbReference>
<feature type="domain" description="RagB/SusD" evidence="6">
    <location>
        <begin position="345"/>
        <end position="651"/>
    </location>
</feature>
<feature type="domain" description="SusD-like N-terminal" evidence="7">
    <location>
        <begin position="104"/>
        <end position="233"/>
    </location>
</feature>
<dbReference type="Pfam" id="PF14322">
    <property type="entry name" value="SusD-like_3"/>
    <property type="match status" value="1"/>
</dbReference>
<protein>
    <submittedName>
        <fullName evidence="8">RagB/SusD family nutrient uptake outer membrane protein</fullName>
    </submittedName>
</protein>
<dbReference type="AlphaFoldDB" id="A0A5M8NTP9"/>
<sequence length="651" mass="74103">MKSLKYIFLYISCFMGGNLMVSCDYLDVVPDQIPTLDNAFSDRYTAWQYLSSCYWAVPRTGGWNTNPALLGSMEIVFNKEQLTQNGMRAALGLNNATSSLMNYWGSTGNDTRTLYAGIRECNTFLDNIEKVQDLPIQEKNRMIAEAKVLKAYMHFSLLRYYGPICPLKESAPVNESTQGARVYREKIDDCFAYIIQVLDEVINDKALPVAIANRSSELGRFTHASACSFKAKVLVYWASPLFNGNTEYNDFLNQDGEPFFNQTVDQSRWTKAVDACKVALEACTEGNIRLFQKTDLITQIKMSDTTRLVNTLRSAVTELLNTNMEFIMGNQADPARIGSAIQMASMPQLEPGNSSVTCLASVPFSTVDLFYSDHGVPIDEDTAWVNSGRYLDRFKIRTGDEEHRYYIGIDENTAAMNFNREPRFYATLGFDRGKWHGNSYKNLADEETPVLKNIWGEYSSFRNASNYNATGYFPKKLVALSSAFATESSINIFTRIAYPEIRYSDLLLLYAEALNETVQGEDGHPDGEVYDILDQVRARAGLEGVVESWRKYSMNSDKPFTKKGMREIIQRERNIELACEGQHYWDSRRWRTALTEQNRIIQGWNVLGDSESTYYTVTSLYIQRFAHRDYFAPVPESDLIKNPQLIQNPGW</sequence>
<reference evidence="8 9" key="1">
    <citation type="submission" date="2019-03" db="EMBL/GenBank/DDBJ databases">
        <title>Single cell metagenomics reveals metabolic interactions within the superorganism composed of flagellate Streblomastix strix and complex community of Bacteroidetes bacteria on its surface.</title>
        <authorList>
            <person name="Treitli S.C."/>
            <person name="Kolisko M."/>
            <person name="Husnik F."/>
            <person name="Keeling P."/>
            <person name="Hampl V."/>
        </authorList>
    </citation>
    <scope>NUCLEOTIDE SEQUENCE [LARGE SCALE GENOMIC DNA]</scope>
    <source>
        <strain evidence="8">St1</strain>
    </source>
</reference>
<dbReference type="Proteomes" id="UP000324575">
    <property type="component" value="Unassembled WGS sequence"/>
</dbReference>
<evidence type="ECO:0000256" key="3">
    <source>
        <dbReference type="ARBA" id="ARBA00022729"/>
    </source>
</evidence>
<dbReference type="PROSITE" id="PS51257">
    <property type="entry name" value="PROKAR_LIPOPROTEIN"/>
    <property type="match status" value="1"/>
</dbReference>
<dbReference type="GO" id="GO:0009279">
    <property type="term" value="C:cell outer membrane"/>
    <property type="evidence" value="ECO:0007669"/>
    <property type="project" value="UniProtKB-SubCell"/>
</dbReference>
<evidence type="ECO:0000256" key="2">
    <source>
        <dbReference type="ARBA" id="ARBA00006275"/>
    </source>
</evidence>
<dbReference type="Gene3D" id="1.25.40.390">
    <property type="match status" value="1"/>
</dbReference>
<evidence type="ECO:0000313" key="8">
    <source>
        <dbReference type="EMBL" id="KAA6300431.1"/>
    </source>
</evidence>
<comment type="subcellular location">
    <subcellularLocation>
        <location evidence="1">Cell outer membrane</location>
    </subcellularLocation>
</comment>
<comment type="caution">
    <text evidence="8">The sequence shown here is derived from an EMBL/GenBank/DDBJ whole genome shotgun (WGS) entry which is preliminary data.</text>
</comment>
<keyword evidence="5" id="KW-0998">Cell outer membrane</keyword>
<evidence type="ECO:0000256" key="1">
    <source>
        <dbReference type="ARBA" id="ARBA00004442"/>
    </source>
</evidence>
<evidence type="ECO:0000259" key="6">
    <source>
        <dbReference type="Pfam" id="PF07980"/>
    </source>
</evidence>
<dbReference type="EMBL" id="SNRX01000083">
    <property type="protein sequence ID" value="KAA6300431.1"/>
    <property type="molecule type" value="Genomic_DNA"/>
</dbReference>
<dbReference type="SUPFAM" id="SSF48452">
    <property type="entry name" value="TPR-like"/>
    <property type="match status" value="1"/>
</dbReference>
<dbReference type="Pfam" id="PF07980">
    <property type="entry name" value="SusD_RagB"/>
    <property type="match status" value="1"/>
</dbReference>
<proteinExistence type="inferred from homology"/>
<keyword evidence="3" id="KW-0732">Signal</keyword>
<dbReference type="InterPro" id="IPR011990">
    <property type="entry name" value="TPR-like_helical_dom_sf"/>
</dbReference>
<evidence type="ECO:0000256" key="4">
    <source>
        <dbReference type="ARBA" id="ARBA00023136"/>
    </source>
</evidence>
<dbReference type="InterPro" id="IPR033985">
    <property type="entry name" value="SusD-like_N"/>
</dbReference>
<comment type="similarity">
    <text evidence="2">Belongs to the SusD family.</text>
</comment>
<evidence type="ECO:0000259" key="7">
    <source>
        <dbReference type="Pfam" id="PF14322"/>
    </source>
</evidence>
<accession>A0A5M8NTP9</accession>